<dbReference type="Pfam" id="PF07992">
    <property type="entry name" value="Pyr_redox_2"/>
    <property type="match status" value="1"/>
</dbReference>
<organism evidence="5 6">
    <name type="scientific">Caulobacter hibisci</name>
    <dbReference type="NCBI Taxonomy" id="2035993"/>
    <lineage>
        <taxon>Bacteria</taxon>
        <taxon>Pseudomonadati</taxon>
        <taxon>Pseudomonadota</taxon>
        <taxon>Alphaproteobacteria</taxon>
        <taxon>Caulobacterales</taxon>
        <taxon>Caulobacteraceae</taxon>
        <taxon>Caulobacter</taxon>
    </lineage>
</organism>
<dbReference type="PANTHER" id="PTHR48105">
    <property type="entry name" value="THIOREDOXIN REDUCTASE 1-RELATED-RELATED"/>
    <property type="match status" value="1"/>
</dbReference>
<dbReference type="InterPro" id="IPR018490">
    <property type="entry name" value="cNMP-bd_dom_sf"/>
</dbReference>
<dbReference type="PRINTS" id="PR00368">
    <property type="entry name" value="FADPNR"/>
</dbReference>
<keyword evidence="2" id="KW-0285">Flavoprotein</keyword>
<evidence type="ECO:0000256" key="3">
    <source>
        <dbReference type="ARBA" id="ARBA00023002"/>
    </source>
</evidence>
<dbReference type="PROSITE" id="PS50042">
    <property type="entry name" value="CNMP_BINDING_3"/>
    <property type="match status" value="1"/>
</dbReference>
<dbReference type="InterPro" id="IPR050097">
    <property type="entry name" value="Ferredoxin-NADP_redctase_2"/>
</dbReference>
<dbReference type="Gene3D" id="3.50.50.60">
    <property type="entry name" value="FAD/NAD(P)-binding domain"/>
    <property type="match status" value="2"/>
</dbReference>
<evidence type="ECO:0000259" key="4">
    <source>
        <dbReference type="PROSITE" id="PS50042"/>
    </source>
</evidence>
<dbReference type="SMART" id="SM00100">
    <property type="entry name" value="cNMP"/>
    <property type="match status" value="1"/>
</dbReference>
<dbReference type="InterPro" id="IPR023753">
    <property type="entry name" value="FAD/NAD-binding_dom"/>
</dbReference>
<evidence type="ECO:0000313" key="6">
    <source>
        <dbReference type="Proteomes" id="UP000639859"/>
    </source>
</evidence>
<feature type="domain" description="Cyclic nucleotide-binding" evidence="4">
    <location>
        <begin position="17"/>
        <end position="137"/>
    </location>
</feature>
<dbReference type="InterPro" id="IPR014710">
    <property type="entry name" value="RmlC-like_jellyroll"/>
</dbReference>
<dbReference type="SUPFAM" id="SSF51206">
    <property type="entry name" value="cAMP-binding domain-like"/>
    <property type="match status" value="1"/>
</dbReference>
<dbReference type="Gene3D" id="2.60.120.10">
    <property type="entry name" value="Jelly Rolls"/>
    <property type="match status" value="1"/>
</dbReference>
<protein>
    <recommendedName>
        <fullName evidence="1">Thioredoxin reductase</fullName>
    </recommendedName>
</protein>
<dbReference type="EMBL" id="JADWOX010000002">
    <property type="protein sequence ID" value="MBI1682776.1"/>
    <property type="molecule type" value="Genomic_DNA"/>
</dbReference>
<keyword evidence="3" id="KW-0560">Oxidoreductase</keyword>
<dbReference type="RefSeq" id="WP_198574725.1">
    <property type="nucleotide sequence ID" value="NZ_JADWOX010000002.1"/>
</dbReference>
<evidence type="ECO:0000256" key="1">
    <source>
        <dbReference type="ARBA" id="ARBA00018719"/>
    </source>
</evidence>
<dbReference type="SUPFAM" id="SSF51905">
    <property type="entry name" value="FAD/NAD(P)-binding domain"/>
    <property type="match status" value="1"/>
</dbReference>
<dbReference type="PRINTS" id="PR00469">
    <property type="entry name" value="PNDRDTASEII"/>
</dbReference>
<gene>
    <name evidence="5" type="ORF">I4Q42_03745</name>
</gene>
<keyword evidence="6" id="KW-1185">Reference proteome</keyword>
<dbReference type="CDD" id="cd00038">
    <property type="entry name" value="CAP_ED"/>
    <property type="match status" value="1"/>
</dbReference>
<comment type="caution">
    <text evidence="5">The sequence shown here is derived from an EMBL/GenBank/DDBJ whole genome shotgun (WGS) entry which is preliminary data.</text>
</comment>
<accession>A0ABS0STT8</accession>
<proteinExistence type="predicted"/>
<evidence type="ECO:0000256" key="2">
    <source>
        <dbReference type="ARBA" id="ARBA00022630"/>
    </source>
</evidence>
<dbReference type="Proteomes" id="UP000639859">
    <property type="component" value="Unassembled WGS sequence"/>
</dbReference>
<dbReference type="Pfam" id="PF00027">
    <property type="entry name" value="cNMP_binding"/>
    <property type="match status" value="1"/>
</dbReference>
<reference evidence="5 6" key="1">
    <citation type="submission" date="2020-11" db="EMBL/GenBank/DDBJ databases">
        <title>genome sequence of strain KACC 18849.</title>
        <authorList>
            <person name="Gao J."/>
            <person name="Zhang X."/>
        </authorList>
    </citation>
    <scope>NUCLEOTIDE SEQUENCE [LARGE SCALE GENOMIC DNA]</scope>
    <source>
        <strain evidence="5 6">KACC 18849</strain>
    </source>
</reference>
<evidence type="ECO:0000313" key="5">
    <source>
        <dbReference type="EMBL" id="MBI1682776.1"/>
    </source>
</evidence>
<dbReference type="InterPro" id="IPR000595">
    <property type="entry name" value="cNMP-bd_dom"/>
</dbReference>
<dbReference type="InterPro" id="IPR036188">
    <property type="entry name" value="FAD/NAD-bd_sf"/>
</dbReference>
<sequence>MTKPLAADDPYARTAQIFPVLAPEQVERLSAYGAVETIAPGQVLFRRGDRRADFFLVLEGQVGITRTGEHGDDEILTVHAPGQFSGELDQVSARALLVGAVALVPGRVVRVAHKDVAHMMAAEPDIGEIIMRAFILRRMGFLHHGHVGIVLIGRPDDPDTLRIERFAVRNGYPLRLVDVDNDPDASSCLGQHGLTLGDLPAVVTPDRVVMLNPQTAVLADRLGMTERFDPDQVFDVAVVGAGPAGLSAATYAASEGLSTVIIEGLAPGGQAGASSKIENYLGFPTGISGQALAGRAQVQAQKFGARLAVSRAVVGVDCERHPYRLKLEDGQTLQALSVVIASGARYRKLDVPDYDRFDGQAIHYAATAMESDLCRGQSVVVVGGGNSAGQAAMFLSRTVGHVHMLVRCEGLAATMSDYLVQRIESSARITLHPFSEVTRLEGDRTLRRIGWTHRKTKAETVVDAGALFVMIGAEPNTDWLRGCFDLDQQGFVLTGESGVAGARSAYETEKLGIYAVGDVRSGSIKRVAAGVGEGSVVVSAIHRHLEEARAR</sequence>
<name>A0ABS0STT8_9CAUL</name>